<dbReference type="InterPro" id="IPR036291">
    <property type="entry name" value="NAD(P)-bd_dom_sf"/>
</dbReference>
<gene>
    <name evidence="2" type="ORF">DGAL_LOCUS4690</name>
</gene>
<accession>A0A8J2RNX2</accession>
<proteinExistence type="predicted"/>
<dbReference type="Gene3D" id="3.90.180.10">
    <property type="entry name" value="Medium-chain alcohol dehydrogenases, catalytic domain"/>
    <property type="match status" value="1"/>
</dbReference>
<dbReference type="Pfam" id="PF08240">
    <property type="entry name" value="ADH_N"/>
    <property type="match status" value="1"/>
</dbReference>
<dbReference type="PANTHER" id="PTHR43677">
    <property type="entry name" value="SHORT-CHAIN DEHYDROGENASE/REDUCTASE"/>
    <property type="match status" value="1"/>
</dbReference>
<dbReference type="PANTHER" id="PTHR43677:SF4">
    <property type="entry name" value="QUINONE OXIDOREDUCTASE-LIKE PROTEIN 2"/>
    <property type="match status" value="1"/>
</dbReference>
<dbReference type="Gene3D" id="3.40.50.720">
    <property type="entry name" value="NAD(P)-binding Rossmann-like Domain"/>
    <property type="match status" value="1"/>
</dbReference>
<reference evidence="2" key="1">
    <citation type="submission" date="2021-11" db="EMBL/GenBank/DDBJ databases">
        <authorList>
            <person name="Schell T."/>
        </authorList>
    </citation>
    <scope>NUCLEOTIDE SEQUENCE</scope>
    <source>
        <strain evidence="2">M5</strain>
    </source>
</reference>
<name>A0A8J2RNX2_9CRUS</name>
<dbReference type="CDD" id="cd08241">
    <property type="entry name" value="QOR1"/>
    <property type="match status" value="1"/>
</dbReference>
<dbReference type="SUPFAM" id="SSF50129">
    <property type="entry name" value="GroES-like"/>
    <property type="match status" value="1"/>
</dbReference>
<dbReference type="Pfam" id="PF00107">
    <property type="entry name" value="ADH_zinc_N"/>
    <property type="match status" value="1"/>
</dbReference>
<dbReference type="InterPro" id="IPR051397">
    <property type="entry name" value="Zn-ADH-like_protein"/>
</dbReference>
<evidence type="ECO:0000313" key="2">
    <source>
        <dbReference type="EMBL" id="CAH0102297.1"/>
    </source>
</evidence>
<dbReference type="InterPro" id="IPR020843">
    <property type="entry name" value="ER"/>
</dbReference>
<dbReference type="InterPro" id="IPR013149">
    <property type="entry name" value="ADH-like_C"/>
</dbReference>
<dbReference type="GO" id="GO:0005739">
    <property type="term" value="C:mitochondrion"/>
    <property type="evidence" value="ECO:0007669"/>
    <property type="project" value="TreeGrafter"/>
</dbReference>
<dbReference type="OrthoDB" id="3509362at2759"/>
<protein>
    <recommendedName>
        <fullName evidence="1">Enoyl reductase (ER) domain-containing protein</fullName>
    </recommendedName>
</protein>
<evidence type="ECO:0000313" key="3">
    <source>
        <dbReference type="Proteomes" id="UP000789390"/>
    </source>
</evidence>
<sequence length="413" mass="44461">MAEFRTTSRSSNCVLGSVFSVLRSALLLVTKTKPLLVSSAIRTGRTLKTLGNLIARSGNVVKPTSISLSNSLFTRSHKVLLQPNASYRAAVLHEIAKPLIVEDVTSTTKLKDLEVRINVYTCGVNASDILICNGQYGVDQKMPFVPGFEVCGEVKEIGPKVKNFNVGDRVIGLKKDDFAGFAEECVILEQDLWGVPQAMTFEIGASLLDTYGTALLGLHRRAEVEADDTVLVTAAAGGLGLAAVDLAANVYKAKVIGVCGTEDKASLVRDKGAFASLKYQAKNLRSKVMEVTEGKGVSIIFDAVGGDIFNESLKCVAHEGKVIVAGFASRQIPNVSTNLLLPQSFSLIGVSLSHYRDANNEVYRQVGNDVIELYEEGLISPHISAVFTLEQVNAAIDFLVQRKSTGKVILKIR</sequence>
<organism evidence="2 3">
    <name type="scientific">Daphnia galeata</name>
    <dbReference type="NCBI Taxonomy" id="27404"/>
    <lineage>
        <taxon>Eukaryota</taxon>
        <taxon>Metazoa</taxon>
        <taxon>Ecdysozoa</taxon>
        <taxon>Arthropoda</taxon>
        <taxon>Crustacea</taxon>
        <taxon>Branchiopoda</taxon>
        <taxon>Diplostraca</taxon>
        <taxon>Cladocera</taxon>
        <taxon>Anomopoda</taxon>
        <taxon>Daphniidae</taxon>
        <taxon>Daphnia</taxon>
    </lineage>
</organism>
<dbReference type="Proteomes" id="UP000789390">
    <property type="component" value="Unassembled WGS sequence"/>
</dbReference>
<dbReference type="GO" id="GO:0016491">
    <property type="term" value="F:oxidoreductase activity"/>
    <property type="evidence" value="ECO:0007669"/>
    <property type="project" value="InterPro"/>
</dbReference>
<dbReference type="AlphaFoldDB" id="A0A8J2RNX2"/>
<dbReference type="InterPro" id="IPR011032">
    <property type="entry name" value="GroES-like_sf"/>
</dbReference>
<feature type="domain" description="Enoyl reductase (ER)" evidence="1">
    <location>
        <begin position="93"/>
        <end position="410"/>
    </location>
</feature>
<comment type="caution">
    <text evidence="2">The sequence shown here is derived from an EMBL/GenBank/DDBJ whole genome shotgun (WGS) entry which is preliminary data.</text>
</comment>
<dbReference type="SMART" id="SM00829">
    <property type="entry name" value="PKS_ER"/>
    <property type="match status" value="1"/>
</dbReference>
<dbReference type="EMBL" id="CAKKLH010000079">
    <property type="protein sequence ID" value="CAH0102297.1"/>
    <property type="molecule type" value="Genomic_DNA"/>
</dbReference>
<keyword evidence="3" id="KW-1185">Reference proteome</keyword>
<dbReference type="SUPFAM" id="SSF51735">
    <property type="entry name" value="NAD(P)-binding Rossmann-fold domains"/>
    <property type="match status" value="1"/>
</dbReference>
<dbReference type="InterPro" id="IPR013154">
    <property type="entry name" value="ADH-like_N"/>
</dbReference>
<evidence type="ECO:0000259" key="1">
    <source>
        <dbReference type="SMART" id="SM00829"/>
    </source>
</evidence>